<evidence type="ECO:0000256" key="1">
    <source>
        <dbReference type="ARBA" id="ARBA00009437"/>
    </source>
</evidence>
<dbReference type="Gene3D" id="1.10.10.10">
    <property type="entry name" value="Winged helix-like DNA-binding domain superfamily/Winged helix DNA-binding domain"/>
    <property type="match status" value="1"/>
</dbReference>
<protein>
    <submittedName>
        <fullName evidence="7">LysR family transcriptional regulator</fullName>
    </submittedName>
</protein>
<evidence type="ECO:0000256" key="4">
    <source>
        <dbReference type="ARBA" id="ARBA00023159"/>
    </source>
</evidence>
<dbReference type="RefSeq" id="WP_096800357.1">
    <property type="nucleotide sequence ID" value="NZ_CP023564.1"/>
</dbReference>
<dbReference type="InterPro" id="IPR005119">
    <property type="entry name" value="LysR_subst-bd"/>
</dbReference>
<evidence type="ECO:0000313" key="7">
    <source>
        <dbReference type="EMBL" id="ATG55897.1"/>
    </source>
</evidence>
<gene>
    <name evidence="7" type="ORF">CFK41_14745</name>
</gene>
<dbReference type="AlphaFoldDB" id="A0A291H0B0"/>
<comment type="similarity">
    <text evidence="1">Belongs to the LysR transcriptional regulatory family.</text>
</comment>
<dbReference type="NCBIfam" id="NF002964">
    <property type="entry name" value="PRK03635.1"/>
    <property type="match status" value="1"/>
</dbReference>
<keyword evidence="4" id="KW-0010">Activator</keyword>
<proteinExistence type="inferred from homology"/>
<name>A0A291H0B0_9MICO</name>
<feature type="domain" description="HTH lysR-type" evidence="6">
    <location>
        <begin position="3"/>
        <end position="59"/>
    </location>
</feature>
<dbReference type="InterPro" id="IPR036390">
    <property type="entry name" value="WH_DNA-bd_sf"/>
</dbReference>
<dbReference type="Pfam" id="PF00126">
    <property type="entry name" value="HTH_1"/>
    <property type="match status" value="1"/>
</dbReference>
<dbReference type="InterPro" id="IPR000847">
    <property type="entry name" value="LysR_HTH_N"/>
</dbReference>
<dbReference type="InterPro" id="IPR050176">
    <property type="entry name" value="LTTR"/>
</dbReference>
<evidence type="ECO:0000259" key="6">
    <source>
        <dbReference type="PROSITE" id="PS50931"/>
    </source>
</evidence>
<dbReference type="Proteomes" id="UP000217889">
    <property type="component" value="Chromosome"/>
</dbReference>
<reference evidence="7 8" key="1">
    <citation type="journal article" date="2014" name="Int. J. Syst. Evol. Microbiol.">
        <title>Brachybacterium ginsengisoli sp. nov., isolated from soil of a ginseng field.</title>
        <authorList>
            <person name="Hoang V.A."/>
            <person name="Kim Y.J."/>
            <person name="Nguyen N.L."/>
            <person name="Yang D.C."/>
        </authorList>
    </citation>
    <scope>NUCLEOTIDE SEQUENCE [LARGE SCALE GENOMIC DNA]</scope>
    <source>
        <strain evidence="7 8">DCY80</strain>
    </source>
</reference>
<keyword evidence="3" id="KW-0238">DNA-binding</keyword>
<dbReference type="SUPFAM" id="SSF53850">
    <property type="entry name" value="Periplasmic binding protein-like II"/>
    <property type="match status" value="1"/>
</dbReference>
<dbReference type="PANTHER" id="PTHR30579">
    <property type="entry name" value="TRANSCRIPTIONAL REGULATOR"/>
    <property type="match status" value="1"/>
</dbReference>
<keyword evidence="8" id="KW-1185">Reference proteome</keyword>
<evidence type="ECO:0000256" key="3">
    <source>
        <dbReference type="ARBA" id="ARBA00023125"/>
    </source>
</evidence>
<dbReference type="OrthoDB" id="3252676at2"/>
<dbReference type="InterPro" id="IPR036388">
    <property type="entry name" value="WH-like_DNA-bd_sf"/>
</dbReference>
<keyword evidence="2" id="KW-0805">Transcription regulation</keyword>
<dbReference type="KEGG" id="bgg:CFK41_14745"/>
<accession>A0A291H0B0</accession>
<dbReference type="PROSITE" id="PS50931">
    <property type="entry name" value="HTH_LYSR"/>
    <property type="match status" value="1"/>
</dbReference>
<dbReference type="Gene3D" id="3.40.190.290">
    <property type="match status" value="1"/>
</dbReference>
<evidence type="ECO:0000256" key="2">
    <source>
        <dbReference type="ARBA" id="ARBA00023015"/>
    </source>
</evidence>
<dbReference type="GO" id="GO:0003677">
    <property type="term" value="F:DNA binding"/>
    <property type="evidence" value="ECO:0007669"/>
    <property type="project" value="UniProtKB-KW"/>
</dbReference>
<organism evidence="7 8">
    <name type="scientific">Brachybacterium ginsengisoli</name>
    <dbReference type="NCBI Taxonomy" id="1331682"/>
    <lineage>
        <taxon>Bacteria</taxon>
        <taxon>Bacillati</taxon>
        <taxon>Actinomycetota</taxon>
        <taxon>Actinomycetes</taxon>
        <taxon>Micrococcales</taxon>
        <taxon>Dermabacteraceae</taxon>
        <taxon>Brachybacterium</taxon>
    </lineage>
</organism>
<dbReference type="EMBL" id="CP023564">
    <property type="protein sequence ID" value="ATG55897.1"/>
    <property type="molecule type" value="Genomic_DNA"/>
</dbReference>
<dbReference type="NCBIfam" id="TIGR03298">
    <property type="entry name" value="argP"/>
    <property type="match status" value="1"/>
</dbReference>
<dbReference type="PANTHER" id="PTHR30579:SF2">
    <property type="entry name" value="HTH-TYPE TRANSCRIPTIONAL REGULATOR ARGP"/>
    <property type="match status" value="1"/>
</dbReference>
<evidence type="ECO:0000256" key="5">
    <source>
        <dbReference type="ARBA" id="ARBA00023163"/>
    </source>
</evidence>
<dbReference type="SUPFAM" id="SSF46785">
    <property type="entry name" value="Winged helix' DNA-binding domain"/>
    <property type="match status" value="1"/>
</dbReference>
<dbReference type="InterPro" id="IPR017685">
    <property type="entry name" value="ArgP"/>
</dbReference>
<dbReference type="Pfam" id="PF03466">
    <property type="entry name" value="LysR_substrate"/>
    <property type="match status" value="1"/>
</dbReference>
<sequence>MRIDPSLAETLRLVAEEGTLEAAARRQHMTPSAVSQRLKLLEQQLGQRLLVRAKPVRLTAPGEVVVRFARGQALLEQEASAALGLEAQGEHPRIGIAVNSDSLATWFVPALAEFAREHDAQLELQREDQDETARLLTTGSALAAVTSSPQAPPGYRSLRLGSIVYVAVASPAWKERWAGPTGQVDQDVLSRAPRIDYDASDDLQATWLRRAGVDPALAPRHLVPSTHELADAVVAGLGWGMVLTMQAEPLLASGELVDLGGEPVTSALYWQVAKAPSALLEGLTEAVLATARRELEQA</sequence>
<evidence type="ECO:0000313" key="8">
    <source>
        <dbReference type="Proteomes" id="UP000217889"/>
    </source>
</evidence>
<keyword evidence="5" id="KW-0804">Transcription</keyword>
<dbReference type="GO" id="GO:0003700">
    <property type="term" value="F:DNA-binding transcription factor activity"/>
    <property type="evidence" value="ECO:0007669"/>
    <property type="project" value="InterPro"/>
</dbReference>